<evidence type="ECO:0000313" key="6">
    <source>
        <dbReference type="EMBL" id="PQA58594.1"/>
    </source>
</evidence>
<evidence type="ECO:0000256" key="3">
    <source>
        <dbReference type="ARBA" id="ARBA00022723"/>
    </source>
</evidence>
<evidence type="ECO:0000256" key="1">
    <source>
        <dbReference type="ARBA" id="ARBA00001946"/>
    </source>
</evidence>
<dbReference type="Pfam" id="PF13419">
    <property type="entry name" value="HAD_2"/>
    <property type="match status" value="1"/>
</dbReference>
<keyword evidence="3" id="KW-0479">Metal-binding</keyword>
<comment type="caution">
    <text evidence="6">The sequence shown here is derived from an EMBL/GenBank/DDBJ whole genome shotgun (WGS) entry which is preliminary data.</text>
</comment>
<protein>
    <submittedName>
        <fullName evidence="6">Beta-phosphoglucomutase</fullName>
    </submittedName>
</protein>
<reference evidence="7" key="1">
    <citation type="submission" date="2018-02" db="EMBL/GenBank/DDBJ databases">
        <title>Genome sequencing of Solimonas sp. HR-BB.</title>
        <authorList>
            <person name="Lee Y."/>
            <person name="Jeon C.O."/>
        </authorList>
    </citation>
    <scope>NUCLEOTIDE SEQUENCE [LARGE SCALE GENOMIC DNA]</scope>
    <source>
        <strain evidence="7">HR-U</strain>
    </source>
</reference>
<dbReference type="GO" id="GO:0003824">
    <property type="term" value="F:catalytic activity"/>
    <property type="evidence" value="ECO:0007669"/>
    <property type="project" value="UniProtKB-ARBA"/>
</dbReference>
<keyword evidence="4" id="KW-0460">Magnesium</keyword>
<keyword evidence="7" id="KW-1185">Reference proteome</keyword>
<name>A0A2S7ILI7_9BACT</name>
<dbReference type="SFLD" id="SFLDG01129">
    <property type="entry name" value="C1.5:_HAD__Beta-PGM__Phosphata"/>
    <property type="match status" value="1"/>
</dbReference>
<dbReference type="OrthoDB" id="9797743at2"/>
<organism evidence="6 7">
    <name type="scientific">Siphonobacter curvatus</name>
    <dbReference type="NCBI Taxonomy" id="2094562"/>
    <lineage>
        <taxon>Bacteria</taxon>
        <taxon>Pseudomonadati</taxon>
        <taxon>Bacteroidota</taxon>
        <taxon>Cytophagia</taxon>
        <taxon>Cytophagales</taxon>
        <taxon>Cytophagaceae</taxon>
        <taxon>Siphonobacter</taxon>
    </lineage>
</organism>
<dbReference type="PANTHER" id="PTHR46193:SF18">
    <property type="entry name" value="HEXITOL PHOSPHATASE B"/>
    <property type="match status" value="1"/>
</dbReference>
<evidence type="ECO:0000256" key="5">
    <source>
        <dbReference type="ARBA" id="ARBA00023277"/>
    </source>
</evidence>
<dbReference type="AlphaFoldDB" id="A0A2S7ILI7"/>
<dbReference type="Proteomes" id="UP000239590">
    <property type="component" value="Unassembled WGS sequence"/>
</dbReference>
<accession>A0A2S7ILI7</accession>
<dbReference type="EMBL" id="PTRA01000001">
    <property type="protein sequence ID" value="PQA58594.1"/>
    <property type="molecule type" value="Genomic_DNA"/>
</dbReference>
<dbReference type="InterPro" id="IPR023198">
    <property type="entry name" value="PGP-like_dom2"/>
</dbReference>
<dbReference type="SFLD" id="SFLDG01135">
    <property type="entry name" value="C1.5.6:_HAD__Beta-PGM__Phospha"/>
    <property type="match status" value="1"/>
</dbReference>
<dbReference type="Gene3D" id="3.40.50.1000">
    <property type="entry name" value="HAD superfamily/HAD-like"/>
    <property type="match status" value="1"/>
</dbReference>
<dbReference type="SUPFAM" id="SSF56784">
    <property type="entry name" value="HAD-like"/>
    <property type="match status" value="1"/>
</dbReference>
<comment type="similarity">
    <text evidence="2">Belongs to the HAD-like hydrolase superfamily. CbbY/CbbZ/Gph/YieH family.</text>
</comment>
<evidence type="ECO:0000256" key="2">
    <source>
        <dbReference type="ARBA" id="ARBA00006171"/>
    </source>
</evidence>
<dbReference type="GO" id="GO:0046872">
    <property type="term" value="F:metal ion binding"/>
    <property type="evidence" value="ECO:0007669"/>
    <property type="project" value="UniProtKB-KW"/>
</dbReference>
<dbReference type="PANTHER" id="PTHR46193">
    <property type="entry name" value="6-PHOSPHOGLUCONATE PHOSPHATASE"/>
    <property type="match status" value="1"/>
</dbReference>
<proteinExistence type="inferred from homology"/>
<dbReference type="InterPro" id="IPR023214">
    <property type="entry name" value="HAD_sf"/>
</dbReference>
<comment type="cofactor">
    <cofactor evidence="1">
        <name>Mg(2+)</name>
        <dbReference type="ChEBI" id="CHEBI:18420"/>
    </cofactor>
</comment>
<sequence length="218" mass="24872">MKKKALIFDMDGTMVDNMMVHHHAWQSKLAEVGKEMTLDEVIATCHGMNDDILVRIFGDQYAFEERDRISAEKEARYREIFLEQLRLIDGLPELLARAAELDIPMGIGTAARYENVDYVLDNLNIRHYFKAIVCDRDVKKGKPDPSVFFQVAQTLGVEPEECLVFEDSPTGARTAFNAGMEAIILTTTHKAEEFETFTSVRKCVKDYTEIDLEEELAK</sequence>
<dbReference type="InterPro" id="IPR036412">
    <property type="entry name" value="HAD-like_sf"/>
</dbReference>
<gene>
    <name evidence="6" type="ORF">C5O19_02700</name>
</gene>
<dbReference type="InterPro" id="IPR041492">
    <property type="entry name" value="HAD_2"/>
</dbReference>
<dbReference type="Gene3D" id="1.10.150.240">
    <property type="entry name" value="Putative phosphatase, domain 2"/>
    <property type="match status" value="1"/>
</dbReference>
<evidence type="ECO:0000256" key="4">
    <source>
        <dbReference type="ARBA" id="ARBA00022842"/>
    </source>
</evidence>
<evidence type="ECO:0000313" key="7">
    <source>
        <dbReference type="Proteomes" id="UP000239590"/>
    </source>
</evidence>
<keyword evidence="5" id="KW-0119">Carbohydrate metabolism</keyword>
<dbReference type="SFLD" id="SFLDS00003">
    <property type="entry name" value="Haloacid_Dehalogenase"/>
    <property type="match status" value="1"/>
</dbReference>
<dbReference type="NCBIfam" id="TIGR01509">
    <property type="entry name" value="HAD-SF-IA-v3"/>
    <property type="match status" value="1"/>
</dbReference>
<dbReference type="RefSeq" id="WP_104709798.1">
    <property type="nucleotide sequence ID" value="NZ_PTRA01000001.1"/>
</dbReference>
<dbReference type="InterPro" id="IPR051600">
    <property type="entry name" value="Beta-PGM-like"/>
</dbReference>
<dbReference type="InterPro" id="IPR006439">
    <property type="entry name" value="HAD-SF_hydro_IA"/>
</dbReference>